<evidence type="ECO:0000256" key="5">
    <source>
        <dbReference type="ARBA" id="ARBA00023163"/>
    </source>
</evidence>
<proteinExistence type="predicted"/>
<feature type="domain" description="Response regulatory" evidence="7">
    <location>
        <begin position="4"/>
        <end position="120"/>
    </location>
</feature>
<keyword evidence="4" id="KW-0805">Transcription regulation</keyword>
<feature type="non-terminal residue" evidence="8">
    <location>
        <position position="1"/>
    </location>
</feature>
<dbReference type="PROSITE" id="PS50110">
    <property type="entry name" value="RESPONSE_REGULATORY"/>
    <property type="match status" value="1"/>
</dbReference>
<dbReference type="PANTHER" id="PTHR32071:SF17">
    <property type="entry name" value="TRANSCRIPTIONAL REGULATOR (NTRC FAMILY)"/>
    <property type="match status" value="1"/>
</dbReference>
<dbReference type="PANTHER" id="PTHR32071">
    <property type="entry name" value="TRANSCRIPTIONAL REGULATORY PROTEIN"/>
    <property type="match status" value="1"/>
</dbReference>
<dbReference type="FunFam" id="3.40.50.2300:FF:000018">
    <property type="entry name" value="DNA-binding transcriptional regulator NtrC"/>
    <property type="match status" value="1"/>
</dbReference>
<dbReference type="Pfam" id="PF00072">
    <property type="entry name" value="Response_reg"/>
    <property type="match status" value="1"/>
</dbReference>
<dbReference type="GO" id="GO:0005524">
    <property type="term" value="F:ATP binding"/>
    <property type="evidence" value="ECO:0007669"/>
    <property type="project" value="UniProtKB-KW"/>
</dbReference>
<evidence type="ECO:0000259" key="7">
    <source>
        <dbReference type="PROSITE" id="PS50110"/>
    </source>
</evidence>
<dbReference type="Pfam" id="PF00158">
    <property type="entry name" value="Sigma54_activat"/>
    <property type="match status" value="1"/>
</dbReference>
<keyword evidence="2" id="KW-0547">Nucleotide-binding</keyword>
<organism evidence="8">
    <name type="scientific">marine metagenome</name>
    <dbReference type="NCBI Taxonomy" id="408172"/>
    <lineage>
        <taxon>unclassified sequences</taxon>
        <taxon>metagenomes</taxon>
        <taxon>ecological metagenomes</taxon>
    </lineage>
</organism>
<dbReference type="InterPro" id="IPR002078">
    <property type="entry name" value="Sigma_54_int"/>
</dbReference>
<dbReference type="Gene3D" id="3.40.50.300">
    <property type="entry name" value="P-loop containing nucleotide triphosphate hydrolases"/>
    <property type="match status" value="1"/>
</dbReference>
<gene>
    <name evidence="8" type="ORF">METZ01_LOCUS474395</name>
</gene>
<dbReference type="Gene3D" id="3.40.50.2300">
    <property type="match status" value="1"/>
</dbReference>
<keyword evidence="3" id="KW-0067">ATP-binding</keyword>
<protein>
    <recommendedName>
        <fullName evidence="9">Response regulatory domain-containing protein</fullName>
    </recommendedName>
</protein>
<feature type="non-terminal residue" evidence="8">
    <location>
        <position position="193"/>
    </location>
</feature>
<keyword evidence="5" id="KW-0804">Transcription</keyword>
<dbReference type="GO" id="GO:0006355">
    <property type="term" value="P:regulation of DNA-templated transcription"/>
    <property type="evidence" value="ECO:0007669"/>
    <property type="project" value="InterPro"/>
</dbReference>
<dbReference type="SMART" id="SM00448">
    <property type="entry name" value="REC"/>
    <property type="match status" value="1"/>
</dbReference>
<dbReference type="InterPro" id="IPR001789">
    <property type="entry name" value="Sig_transdc_resp-reg_receiver"/>
</dbReference>
<dbReference type="AlphaFoldDB" id="A0A383BNW7"/>
<dbReference type="EMBL" id="UINC01201963">
    <property type="protein sequence ID" value="SVE21541.1"/>
    <property type="molecule type" value="Genomic_DNA"/>
</dbReference>
<dbReference type="GO" id="GO:0000160">
    <property type="term" value="P:phosphorelay signal transduction system"/>
    <property type="evidence" value="ECO:0007669"/>
    <property type="project" value="InterPro"/>
</dbReference>
<evidence type="ECO:0008006" key="9">
    <source>
        <dbReference type="Google" id="ProtNLM"/>
    </source>
</evidence>
<dbReference type="SUPFAM" id="SSF52172">
    <property type="entry name" value="CheY-like"/>
    <property type="match status" value="1"/>
</dbReference>
<evidence type="ECO:0000256" key="4">
    <source>
        <dbReference type="ARBA" id="ARBA00023015"/>
    </source>
</evidence>
<evidence type="ECO:0000256" key="2">
    <source>
        <dbReference type="ARBA" id="ARBA00022741"/>
    </source>
</evidence>
<evidence type="ECO:0000259" key="6">
    <source>
        <dbReference type="PROSITE" id="PS50045"/>
    </source>
</evidence>
<dbReference type="InterPro" id="IPR011006">
    <property type="entry name" value="CheY-like_superfamily"/>
</dbReference>
<dbReference type="PROSITE" id="PS50045">
    <property type="entry name" value="SIGMA54_INTERACT_4"/>
    <property type="match status" value="1"/>
</dbReference>
<name>A0A383BNW7_9ZZZZ</name>
<sequence length="193" mass="21353">VNREILIVDDEKDIRLSISDLLLDENYNTRLAANSDEALSELSKGLPDLILLDIWLEGSKLDGLELLNQVHLFYPSIPCIIISGHGNIDIAVKAIKGGASDFIEKPFESERLLIIIERVLEISRLKKENRELWIRSGGPIELIGSSNDIKKLKINIAKIAPTGSRVLITGEAGTGKETVARLIHQQSPRFNGP</sequence>
<dbReference type="InterPro" id="IPR027417">
    <property type="entry name" value="P-loop_NTPase"/>
</dbReference>
<feature type="domain" description="Sigma-54 factor interaction" evidence="6">
    <location>
        <begin position="142"/>
        <end position="193"/>
    </location>
</feature>
<evidence type="ECO:0000256" key="3">
    <source>
        <dbReference type="ARBA" id="ARBA00022840"/>
    </source>
</evidence>
<keyword evidence="1" id="KW-0597">Phosphoprotein</keyword>
<evidence type="ECO:0000256" key="1">
    <source>
        <dbReference type="ARBA" id="ARBA00022553"/>
    </source>
</evidence>
<evidence type="ECO:0000313" key="8">
    <source>
        <dbReference type="EMBL" id="SVE21541.1"/>
    </source>
</evidence>
<reference evidence="8" key="1">
    <citation type="submission" date="2018-05" db="EMBL/GenBank/DDBJ databases">
        <authorList>
            <person name="Lanie J.A."/>
            <person name="Ng W.-L."/>
            <person name="Kazmierczak K.M."/>
            <person name="Andrzejewski T.M."/>
            <person name="Davidsen T.M."/>
            <person name="Wayne K.J."/>
            <person name="Tettelin H."/>
            <person name="Glass J.I."/>
            <person name="Rusch D."/>
            <person name="Podicherti R."/>
            <person name="Tsui H.-C.T."/>
            <person name="Winkler M.E."/>
        </authorList>
    </citation>
    <scope>NUCLEOTIDE SEQUENCE</scope>
</reference>
<accession>A0A383BNW7</accession>